<evidence type="ECO:0000256" key="9">
    <source>
        <dbReference type="ARBA" id="ARBA00022842"/>
    </source>
</evidence>
<evidence type="ECO:0000256" key="13">
    <source>
        <dbReference type="ARBA" id="ARBA00058108"/>
    </source>
</evidence>
<dbReference type="Gene3D" id="1.10.132.30">
    <property type="match status" value="1"/>
</dbReference>
<dbReference type="Gene3D" id="3.30.1490.180">
    <property type="entry name" value="RNA polymerase ii"/>
    <property type="match status" value="1"/>
</dbReference>
<dbReference type="EMBL" id="FWEW01003806">
    <property type="protein sequence ID" value="SLM41210.1"/>
    <property type="molecule type" value="Genomic_DNA"/>
</dbReference>
<reference evidence="18" key="1">
    <citation type="submission" date="2017-03" db="EMBL/GenBank/DDBJ databases">
        <authorList>
            <person name="Sharma R."/>
            <person name="Thines M."/>
        </authorList>
    </citation>
    <scope>NUCLEOTIDE SEQUENCE [LARGE SCALE GENOMIC DNA]</scope>
</reference>
<evidence type="ECO:0000313" key="17">
    <source>
        <dbReference type="EMBL" id="SLM41210.1"/>
    </source>
</evidence>
<dbReference type="InterPro" id="IPR042102">
    <property type="entry name" value="RNA_pol_Rpb1_3_sf"/>
</dbReference>
<dbReference type="InterPro" id="IPR007083">
    <property type="entry name" value="RNA_pol_Rpb1_4"/>
</dbReference>
<keyword evidence="18" id="KW-1185">Reference proteome</keyword>
<dbReference type="FunFam" id="1.10.150.390:FF:000004">
    <property type="entry name" value="DNA-directed RNA polymerase subunit"/>
    <property type="match status" value="1"/>
</dbReference>
<dbReference type="Gene3D" id="1.10.274.100">
    <property type="entry name" value="RNA polymerase Rpb1, domain 3"/>
    <property type="match status" value="1"/>
</dbReference>
<feature type="region of interest" description="Disordered" evidence="15">
    <location>
        <begin position="1642"/>
        <end position="1666"/>
    </location>
</feature>
<dbReference type="InterPro" id="IPR035697">
    <property type="entry name" value="RNAP_III_RPC1_N"/>
</dbReference>
<dbReference type="FunFam" id="2.40.40.20:FF:000019">
    <property type="entry name" value="DNA-directed RNA polymerase II subunit RPB1"/>
    <property type="match status" value="1"/>
</dbReference>
<accession>A0A1W5DE17</accession>
<keyword evidence="9" id="KW-0460">Magnesium</keyword>
<dbReference type="Gene3D" id="1.10.150.390">
    <property type="match status" value="1"/>
</dbReference>
<evidence type="ECO:0000256" key="11">
    <source>
        <dbReference type="ARBA" id="ARBA00023242"/>
    </source>
</evidence>
<dbReference type="PROSITE" id="PS50097">
    <property type="entry name" value="BTB"/>
    <property type="match status" value="1"/>
</dbReference>
<keyword evidence="6 14" id="KW-0548">Nucleotidyltransferase</keyword>
<evidence type="ECO:0000256" key="6">
    <source>
        <dbReference type="ARBA" id="ARBA00022695"/>
    </source>
</evidence>
<dbReference type="InterPro" id="IPR035698">
    <property type="entry name" value="RNAP_III_Rpc1_C"/>
</dbReference>
<dbReference type="GO" id="GO:0006351">
    <property type="term" value="P:DNA-templated transcription"/>
    <property type="evidence" value="ECO:0007669"/>
    <property type="project" value="InterPro"/>
</dbReference>
<dbReference type="CDD" id="cd02736">
    <property type="entry name" value="RNAP_III_Rpc1_C"/>
    <property type="match status" value="1"/>
</dbReference>
<dbReference type="Pfam" id="PF00623">
    <property type="entry name" value="RNA_pol_Rpb1_2"/>
    <property type="match status" value="1"/>
</dbReference>
<keyword evidence="5 14" id="KW-0808">Transferase</keyword>
<dbReference type="InterPro" id="IPR044893">
    <property type="entry name" value="RNA_pol_Rpb1_clamp_domain"/>
</dbReference>
<dbReference type="CDD" id="cd02583">
    <property type="entry name" value="RNAP_III_RPC1_N"/>
    <property type="match status" value="1"/>
</dbReference>
<feature type="domain" description="BTB" evidence="16">
    <location>
        <begin position="1460"/>
        <end position="1527"/>
    </location>
</feature>
<dbReference type="Gene3D" id="4.10.860.120">
    <property type="entry name" value="RNA polymerase II, clamp domain"/>
    <property type="match status" value="1"/>
</dbReference>
<evidence type="ECO:0000256" key="1">
    <source>
        <dbReference type="ARBA" id="ARBA00004123"/>
    </source>
</evidence>
<dbReference type="GO" id="GO:0005634">
    <property type="term" value="C:nucleus"/>
    <property type="evidence" value="ECO:0007669"/>
    <property type="project" value="UniProtKB-SubCell"/>
</dbReference>
<dbReference type="InterPro" id="IPR007081">
    <property type="entry name" value="RNA_pol_Rpb1_5"/>
</dbReference>
<dbReference type="PANTHER" id="PTHR48446:SF1">
    <property type="entry name" value="DNA-DIRECTED RNA POLYMERASE SUBUNIT BETA' N-TERMINAL SECTION"/>
    <property type="match status" value="1"/>
</dbReference>
<dbReference type="Gene3D" id="6.20.50.80">
    <property type="match status" value="1"/>
</dbReference>
<dbReference type="SUPFAM" id="SSF54695">
    <property type="entry name" value="POZ domain"/>
    <property type="match status" value="1"/>
</dbReference>
<dbReference type="InterPro" id="IPR006592">
    <property type="entry name" value="RNA_pol_N"/>
</dbReference>
<comment type="similarity">
    <text evidence="2 14">Belongs to the RNA polymerase beta' chain family.</text>
</comment>
<dbReference type="Pfam" id="PF04998">
    <property type="entry name" value="RNA_pol_Rpb1_5"/>
    <property type="match status" value="1"/>
</dbReference>
<evidence type="ECO:0000256" key="10">
    <source>
        <dbReference type="ARBA" id="ARBA00023163"/>
    </source>
</evidence>
<evidence type="ECO:0000256" key="5">
    <source>
        <dbReference type="ARBA" id="ARBA00022679"/>
    </source>
</evidence>
<evidence type="ECO:0000256" key="4">
    <source>
        <dbReference type="ARBA" id="ARBA00022478"/>
    </source>
</evidence>
<dbReference type="InterPro" id="IPR015700">
    <property type="entry name" value="RPC1"/>
</dbReference>
<dbReference type="InterPro" id="IPR000210">
    <property type="entry name" value="BTB/POZ_dom"/>
</dbReference>
<organism evidence="17 18">
    <name type="scientific">Lasallia pustulata</name>
    <dbReference type="NCBI Taxonomy" id="136370"/>
    <lineage>
        <taxon>Eukaryota</taxon>
        <taxon>Fungi</taxon>
        <taxon>Dikarya</taxon>
        <taxon>Ascomycota</taxon>
        <taxon>Pezizomycotina</taxon>
        <taxon>Lecanoromycetes</taxon>
        <taxon>OSLEUM clade</taxon>
        <taxon>Umbilicariomycetidae</taxon>
        <taxon>Umbilicariales</taxon>
        <taxon>Umbilicariaceae</taxon>
        <taxon>Lasallia</taxon>
    </lineage>
</organism>
<dbReference type="GO" id="GO:0003899">
    <property type="term" value="F:DNA-directed RNA polymerase activity"/>
    <property type="evidence" value="ECO:0007669"/>
    <property type="project" value="UniProtKB-EC"/>
</dbReference>
<dbReference type="SUPFAM" id="SSF64484">
    <property type="entry name" value="beta and beta-prime subunits of DNA dependent RNA-polymerase"/>
    <property type="match status" value="1"/>
</dbReference>
<dbReference type="CDD" id="cd18186">
    <property type="entry name" value="BTB_POZ_ZBTB_KLHL-like"/>
    <property type="match status" value="1"/>
</dbReference>
<evidence type="ECO:0000256" key="7">
    <source>
        <dbReference type="ARBA" id="ARBA00022723"/>
    </source>
</evidence>
<comment type="subcellular location">
    <subcellularLocation>
        <location evidence="1">Nucleus</location>
    </subcellularLocation>
</comment>
<dbReference type="InterPro" id="IPR011333">
    <property type="entry name" value="SKP1/BTB/POZ_sf"/>
</dbReference>
<evidence type="ECO:0000313" key="18">
    <source>
        <dbReference type="Proteomes" id="UP000192927"/>
    </source>
</evidence>
<dbReference type="Gene3D" id="3.30.710.10">
    <property type="entry name" value="Potassium Channel Kv1.1, Chain A"/>
    <property type="match status" value="1"/>
</dbReference>
<dbReference type="InterPro" id="IPR007080">
    <property type="entry name" value="RNA_pol_Rpb1_1"/>
</dbReference>
<dbReference type="GO" id="GO:0000428">
    <property type="term" value="C:DNA-directed RNA polymerase complex"/>
    <property type="evidence" value="ECO:0007669"/>
    <property type="project" value="UniProtKB-KW"/>
</dbReference>
<dbReference type="InterPro" id="IPR007066">
    <property type="entry name" value="RNA_pol_Rpb1_3"/>
</dbReference>
<keyword evidence="11" id="KW-0539">Nucleus</keyword>
<protein>
    <recommendedName>
        <fullName evidence="14">DNA-directed RNA polymerase subunit</fullName>
        <ecNumber evidence="14">2.7.7.6</ecNumber>
    </recommendedName>
</protein>
<dbReference type="Pfam" id="PF05000">
    <property type="entry name" value="RNA_pol_Rpb1_4"/>
    <property type="match status" value="1"/>
</dbReference>
<keyword evidence="10 14" id="KW-0804">Transcription</keyword>
<comment type="function">
    <text evidence="13">DNA-dependent RNA polymerase catalyzes the transcription of DNA into RNA using the four ribonucleoside triphosphates as substrates. Largest and catalytic core component of RNA polymerase III which synthesizes small RNAs, such as 5S rRNA and tRNAs. Forms the polymerase active center together with the second largest subunit. A single-stranded DNA template strand of the promoter is positioned within the central active site cleft of Pol III. A bridging helix emanates from RPC1 and crosses the cleft near the catalytic site and is thought to promote translocation of Pol III by acting as a ratchet that moves the RNA-DNA hybrid through the active site by switching from straight to bent conformations at each step of nucleotide addition.</text>
</comment>
<dbReference type="Gene3D" id="6.10.250.2940">
    <property type="match status" value="1"/>
</dbReference>
<dbReference type="PANTHER" id="PTHR48446">
    <property type="entry name" value="DNA-DIRECTED RNA POLYMERASE SUBUNIT BETA' N-TERMINAL SECTION"/>
    <property type="match status" value="1"/>
</dbReference>
<dbReference type="InterPro" id="IPR038120">
    <property type="entry name" value="Rpb1_funnel_sf"/>
</dbReference>
<dbReference type="Pfam" id="PF04997">
    <property type="entry name" value="RNA_pol_Rpb1_1"/>
    <property type="match status" value="1"/>
</dbReference>
<comment type="catalytic activity">
    <reaction evidence="12 14">
        <text>RNA(n) + a ribonucleoside 5'-triphosphate = RNA(n+1) + diphosphate</text>
        <dbReference type="Rhea" id="RHEA:21248"/>
        <dbReference type="Rhea" id="RHEA-COMP:14527"/>
        <dbReference type="Rhea" id="RHEA-COMP:17342"/>
        <dbReference type="ChEBI" id="CHEBI:33019"/>
        <dbReference type="ChEBI" id="CHEBI:61557"/>
        <dbReference type="ChEBI" id="CHEBI:140395"/>
        <dbReference type="EC" id="2.7.7.6"/>
    </reaction>
</comment>
<proteinExistence type="inferred from homology"/>
<sequence length="1666" mass="186711">MQSVAAVGESVKEQVVDTVPKRIKELKFGILSTQDIVNQGVLEVCDRTLYDLEKERTVTTNGPLDARMGISSKTGFCETCGEALQQCNGHFGHVRLALPAFHIGYFKMIITILQNICKDCARVLLPESDRRNFLRELRNPNIDNLRKTQIGKRINDQCRKARRCFYCDGINGVVKKAGPHPLKIAHDQFRSFNNSTSAKKQAPKVKTIFDRSFDEAKKFNHEVEKHVKRAMDDMNPLRVLNLFKQISASDCELLGMNPVEGRPEMFIWQFVPAPPVCIRPSVAQDSSSTEDDITSKLSDIVHINTLIKQGLSKGQPIQTIMEQWDFLQLQIAMYINSDVPSLQQPGHSKAIRGFCQRLKGKQGRFRGNLSGKRVDFSGRTVISPDPNLGIDQVAIPELVAKNLTYPEKVSRYNKAKLQQRIRNGANKWPGANYIHKKDQDFKLFLKYGKTSVMADHLQEGDIVERHLEDGDIVLFNRQPSLHKLSILSHRVKVRPHRTFRLNECVCNPYNADFDGDEMNLHVPQTEEARTEAIELMGVKHNLATPKNGEPIISAIQDFITAAYLLSSKDIFYDRKTFTNICMYMENGAMQLDLPPPAVLKPVMLWTGKQVFNVMMRPNRDCPVMVNLDAACREYRAVPGQPRDLDKNDGWLCIRNSEIMCGVMDKSTIGSGKKDNVFYVILRDFGPDAAVQAMNRLSKLSARWLTNQGFSIGISDVYPGGKLLELKKALVERAYAECDALIVRFKEGKLDKAPGCDEEQTMENLISGILSKVRQQAGDYCIAELSRWNSPLIMATSGSKGSNINVSQMVAVVGQQIIGGKRVADGFQDRSLPHFPKNARQPPSKGFVRNSFFSGLTPTEFLFHAISGREGLVDTAVKTAETGYMSRRLMKSLEDLSSQYDDTVRNSSSNIVQFKYGDDKLDPVDMEGKAKPVHFERTFNHAEAITWSNTDRSLLPHEIISACEELLSKERKKLTRLSSTGVELGYLDRSDAGIDQLESVRDFLQSIEDYVHGKAHALAGARERKGLCPGLSADESTTLEDGDSSASAKQLRDFFERTAKLSLATLAAFVTTCLEKYNKAQVEPGHAVGAVGAQSIGEPGTQMTLKTFHFAGVAGMSITQGVPRIKEIINASKVISTPVISCELVSQEDIIAARVVKGRIEKTYLKDIVYWVEDVWSGDNSYVSLKVDYETIGKLQLDITTSDIVNAIKKQKKLKLTSEHLKSYREYVRIYPQPAGSGKAFKSKAKEDTELFLRIQNIKRALPDIPIRGYPEAARAIIKTDENGRNALLVEGYGLRACMNTEGVNGHATKSNSVMETREVLGIEAARKTIVDEIAVVMGDMDIDPRHMQLLADVMTYKGEVLGITRFGLSKMRDSVLQLASFEKTPDHLFEAAWHMKRDKIEGVSECIIMGQSMSVGTGAFKVVRKLHLKEEELARKETLFEDCYNETRLKQGLFLSGAYHDLVVRSGDRTWKVHRAIICPHSRYFSQACGGGFKEAVEREIVLEGEEPELVGRMLAWFYMREYGDDTRPGKKEDMVTEARMYAVADKYELGELKEEVKKAFAAAVKFWYIFTNEFLVAVEVVYTSTPDTDRGLRDVVQALTWRWKEEIFAEEDVQELLEDMDGFVKGWIRDFCKAASSKVSPASLCSSPASEGPYLSGTVSPDSPE</sequence>
<dbReference type="FunFam" id="4.10.860.120:FF:000004">
    <property type="entry name" value="DNA-directed RNA polymerase subunit"/>
    <property type="match status" value="1"/>
</dbReference>
<keyword evidence="7" id="KW-0479">Metal-binding</keyword>
<dbReference type="GO" id="GO:0046872">
    <property type="term" value="F:metal ion binding"/>
    <property type="evidence" value="ECO:0007669"/>
    <property type="project" value="UniProtKB-KW"/>
</dbReference>
<evidence type="ECO:0000256" key="12">
    <source>
        <dbReference type="ARBA" id="ARBA00048552"/>
    </source>
</evidence>
<dbReference type="SMART" id="SM00663">
    <property type="entry name" value="RPOLA_N"/>
    <property type="match status" value="1"/>
</dbReference>
<dbReference type="Proteomes" id="UP000192927">
    <property type="component" value="Unassembled WGS sequence"/>
</dbReference>
<dbReference type="FunFam" id="1.10.132.30:FF:000001">
    <property type="entry name" value="DNA-directed RNA polymerase subunit"/>
    <property type="match status" value="1"/>
</dbReference>
<keyword evidence="8" id="KW-0862">Zinc</keyword>
<evidence type="ECO:0000256" key="14">
    <source>
        <dbReference type="RuleBase" id="RU004279"/>
    </source>
</evidence>
<dbReference type="Gene3D" id="2.40.40.20">
    <property type="match status" value="1"/>
</dbReference>
<keyword evidence="4 14" id="KW-0240">DNA-directed RNA polymerase</keyword>
<name>A0A1W5DE17_9LECA</name>
<dbReference type="Pfam" id="PF04983">
    <property type="entry name" value="RNA_pol_Rpb1_3"/>
    <property type="match status" value="1"/>
</dbReference>
<evidence type="ECO:0000256" key="8">
    <source>
        <dbReference type="ARBA" id="ARBA00022833"/>
    </source>
</evidence>
<dbReference type="InterPro" id="IPR000722">
    <property type="entry name" value="RNA_pol_asu"/>
</dbReference>
<dbReference type="GO" id="GO:0003677">
    <property type="term" value="F:DNA binding"/>
    <property type="evidence" value="ECO:0007669"/>
    <property type="project" value="InterPro"/>
</dbReference>
<evidence type="ECO:0000256" key="3">
    <source>
        <dbReference type="ARBA" id="ARBA00011206"/>
    </source>
</evidence>
<evidence type="ECO:0000256" key="15">
    <source>
        <dbReference type="SAM" id="MobiDB-lite"/>
    </source>
</evidence>
<comment type="subunit">
    <text evidence="3">Component of the RNA polymerase III (Pol III) complex consisting of 17 subunits.</text>
</comment>
<evidence type="ECO:0000256" key="2">
    <source>
        <dbReference type="ARBA" id="ARBA00006460"/>
    </source>
</evidence>
<dbReference type="FunFam" id="1.10.274.100:FF:000005">
    <property type="entry name" value="DNA-directed RNA polymerase subunit"/>
    <property type="match status" value="1"/>
</dbReference>
<dbReference type="EC" id="2.7.7.6" evidence="14"/>
<dbReference type="NCBIfam" id="NF006336">
    <property type="entry name" value="PRK08566.1"/>
    <property type="match status" value="1"/>
</dbReference>
<dbReference type="Pfam" id="PF00651">
    <property type="entry name" value="BTB"/>
    <property type="match status" value="1"/>
</dbReference>
<dbReference type="FunFam" id="3.30.1490.180:FF:000002">
    <property type="entry name" value="DNA-directed RNA polymerase subunit"/>
    <property type="match status" value="1"/>
</dbReference>
<evidence type="ECO:0000259" key="16">
    <source>
        <dbReference type="PROSITE" id="PS50097"/>
    </source>
</evidence>